<dbReference type="RefSeq" id="WP_130161296.1">
    <property type="nucleotide sequence ID" value="NZ_SGIM01000002.1"/>
</dbReference>
<organism evidence="2 3">
    <name type="scientific">Acinetobacter halotolerans</name>
    <dbReference type="NCBI Taxonomy" id="1752076"/>
    <lineage>
        <taxon>Bacteria</taxon>
        <taxon>Pseudomonadati</taxon>
        <taxon>Pseudomonadota</taxon>
        <taxon>Gammaproteobacteria</taxon>
        <taxon>Moraxellales</taxon>
        <taxon>Moraxellaceae</taxon>
        <taxon>Acinetobacter</taxon>
    </lineage>
</organism>
<dbReference type="EMBL" id="SGIM01000002">
    <property type="protein sequence ID" value="RZF55981.1"/>
    <property type="molecule type" value="Genomic_DNA"/>
</dbReference>
<dbReference type="AlphaFoldDB" id="A0A4Q6XC73"/>
<evidence type="ECO:0000313" key="3">
    <source>
        <dbReference type="Proteomes" id="UP000292110"/>
    </source>
</evidence>
<comment type="caution">
    <text evidence="2">The sequence shown here is derived from an EMBL/GenBank/DDBJ whole genome shotgun (WGS) entry which is preliminary data.</text>
</comment>
<evidence type="ECO:0000313" key="2">
    <source>
        <dbReference type="EMBL" id="RZF55981.1"/>
    </source>
</evidence>
<protein>
    <submittedName>
        <fullName evidence="2">Uncharacterized protein</fullName>
    </submittedName>
</protein>
<evidence type="ECO:0000256" key="1">
    <source>
        <dbReference type="SAM" id="SignalP"/>
    </source>
</evidence>
<accession>A0A4Q6XC73</accession>
<proteinExistence type="predicted"/>
<keyword evidence="1" id="KW-0732">Signal</keyword>
<sequence>MQKILIVSILLTFSLNVIANVNFNADDELKELGIIGQDFEYIDLELATEFFKTGSEEAASSFPYKSNDVVEIVSAFMTPYYSSVTIRPLLEQSEEEEKEMIDFMRTEESLQEWCKELFKFNYMMVNDHQVELFYINKVGEEFGLVMLNNKTCR</sequence>
<feature type="chain" id="PRO_5020213060" evidence="1">
    <location>
        <begin position="20"/>
        <end position="153"/>
    </location>
</feature>
<gene>
    <name evidence="2" type="ORF">EXE30_04070</name>
</gene>
<dbReference type="Proteomes" id="UP000292110">
    <property type="component" value="Unassembled WGS sequence"/>
</dbReference>
<reference evidence="2 3" key="1">
    <citation type="submission" date="2019-02" db="EMBL/GenBank/DDBJ databases">
        <title>The draft genome of Acinetobacter halotolerans strain JCM 31009.</title>
        <authorList>
            <person name="Qin J."/>
            <person name="Feng Y."/>
            <person name="Nemec A."/>
            <person name="Zong Z."/>
        </authorList>
    </citation>
    <scope>NUCLEOTIDE SEQUENCE [LARGE SCALE GENOMIC DNA]</scope>
    <source>
        <strain evidence="2 3">JCM 31009</strain>
    </source>
</reference>
<keyword evidence="3" id="KW-1185">Reference proteome</keyword>
<feature type="signal peptide" evidence="1">
    <location>
        <begin position="1"/>
        <end position="19"/>
    </location>
</feature>
<name>A0A4Q6XC73_9GAMM</name>